<protein>
    <recommendedName>
        <fullName evidence="3">GerMN domain-containing protein</fullName>
    </recommendedName>
</protein>
<accession>A0A7X6ME41</accession>
<evidence type="ECO:0008006" key="3">
    <source>
        <dbReference type="Google" id="ProtNLM"/>
    </source>
</evidence>
<evidence type="ECO:0000313" key="1">
    <source>
        <dbReference type="EMBL" id="NKY99245.1"/>
    </source>
</evidence>
<dbReference type="AlphaFoldDB" id="A0A7X6ME41"/>
<evidence type="ECO:0000313" key="2">
    <source>
        <dbReference type="Proteomes" id="UP000553209"/>
    </source>
</evidence>
<organism evidence="1 2">
    <name type="scientific">Nocardiopsis alborubida</name>
    <dbReference type="NCBI Taxonomy" id="146802"/>
    <lineage>
        <taxon>Bacteria</taxon>
        <taxon>Bacillati</taxon>
        <taxon>Actinomycetota</taxon>
        <taxon>Actinomycetes</taxon>
        <taxon>Streptosporangiales</taxon>
        <taxon>Nocardiopsidaceae</taxon>
        <taxon>Nocardiopsis</taxon>
    </lineage>
</organism>
<reference evidence="1 2" key="1">
    <citation type="submission" date="2020-04" db="EMBL/GenBank/DDBJ databases">
        <title>MicrobeNet Type strains.</title>
        <authorList>
            <person name="Nicholson A.C."/>
        </authorList>
    </citation>
    <scope>NUCLEOTIDE SEQUENCE [LARGE SCALE GENOMIC DNA]</scope>
    <source>
        <strain evidence="1 2">ATCC 23612</strain>
    </source>
</reference>
<dbReference type="RefSeq" id="WP_061078657.1">
    <property type="nucleotide sequence ID" value="NZ_JAAXPG010000014.1"/>
</dbReference>
<sequence>MRRVWWAAAALLAAGCGVQPTGVTDGGEAPTGVAPGATLYFVDASGELRPQQRDTGGLGSISEALALLLAGPGGSGMHTEIEPVSVQRVGVIIEPGVIELVTPLTAEDVTPLGVDQIVCTALSTHVQSGGAQDTRVRVRFTMPTPETEELRTCPLIT</sequence>
<comment type="caution">
    <text evidence="1">The sequence shown here is derived from an EMBL/GenBank/DDBJ whole genome shotgun (WGS) entry which is preliminary data.</text>
</comment>
<gene>
    <name evidence="1" type="ORF">HGB44_16465</name>
</gene>
<proteinExistence type="predicted"/>
<name>A0A7X6ME41_9ACTN</name>
<keyword evidence="2" id="KW-1185">Reference proteome</keyword>
<dbReference type="Proteomes" id="UP000553209">
    <property type="component" value="Unassembled WGS sequence"/>
</dbReference>
<dbReference type="PROSITE" id="PS51257">
    <property type="entry name" value="PROKAR_LIPOPROTEIN"/>
    <property type="match status" value="1"/>
</dbReference>
<dbReference type="EMBL" id="JAAXPG010000014">
    <property type="protein sequence ID" value="NKY99245.1"/>
    <property type="molecule type" value="Genomic_DNA"/>
</dbReference>